<evidence type="ECO:0000256" key="1">
    <source>
        <dbReference type="ARBA" id="ARBA00012873"/>
    </source>
</evidence>
<dbReference type="InterPro" id="IPR013968">
    <property type="entry name" value="PKS_KR"/>
</dbReference>
<dbReference type="PROSITE" id="PS52004">
    <property type="entry name" value="KS3_2"/>
    <property type="match status" value="1"/>
</dbReference>
<keyword evidence="3" id="KW-0596">Phosphopantetheine</keyword>
<evidence type="ECO:0000256" key="6">
    <source>
        <dbReference type="ARBA" id="ARBA00022679"/>
    </source>
</evidence>
<dbReference type="Gene3D" id="3.40.50.720">
    <property type="entry name" value="NAD(P)-binding Rossmann-like Domain"/>
    <property type="match status" value="1"/>
</dbReference>
<evidence type="ECO:0000256" key="11">
    <source>
        <dbReference type="ARBA" id="ARBA00023027"/>
    </source>
</evidence>
<dbReference type="Proteomes" id="UP001153712">
    <property type="component" value="Chromosome 2"/>
</dbReference>
<dbReference type="InterPro" id="IPR020841">
    <property type="entry name" value="PKS_Beta-ketoAc_synthase_dom"/>
</dbReference>
<dbReference type="GO" id="GO:0004315">
    <property type="term" value="F:3-oxoacyl-[acyl-carrier-protein] synthase activity"/>
    <property type="evidence" value="ECO:0007669"/>
    <property type="project" value="InterPro"/>
</dbReference>
<dbReference type="InterPro" id="IPR014030">
    <property type="entry name" value="Ketoacyl_synth_N"/>
</dbReference>
<dbReference type="InterPro" id="IPR049391">
    <property type="entry name" value="FAS_pseudo-KR"/>
</dbReference>
<evidence type="ECO:0000256" key="16">
    <source>
        <dbReference type="PROSITE-ProRule" id="PRU01363"/>
    </source>
</evidence>
<dbReference type="CDD" id="cd05195">
    <property type="entry name" value="enoyl_red"/>
    <property type="match status" value="1"/>
</dbReference>
<dbReference type="Pfam" id="PF00109">
    <property type="entry name" value="ketoacyl-synt"/>
    <property type="match status" value="1"/>
</dbReference>
<dbReference type="Gene3D" id="3.40.366.10">
    <property type="entry name" value="Malonyl-Coenzyme A Acyl Carrier Protein, domain 2"/>
    <property type="match status" value="1"/>
</dbReference>
<dbReference type="Gene3D" id="3.30.70.3290">
    <property type="match status" value="1"/>
</dbReference>
<feature type="domain" description="Ketosynthase family 3 (KS3)" evidence="17">
    <location>
        <begin position="4"/>
        <end position="407"/>
    </location>
</feature>
<evidence type="ECO:0000259" key="18">
    <source>
        <dbReference type="PROSITE" id="PS52019"/>
    </source>
</evidence>
<dbReference type="Gene3D" id="1.10.1200.10">
    <property type="entry name" value="ACP-like"/>
    <property type="match status" value="1"/>
</dbReference>
<organism evidence="19 20">
    <name type="scientific">Phyllotreta striolata</name>
    <name type="common">Striped flea beetle</name>
    <name type="synonym">Crioceris striolata</name>
    <dbReference type="NCBI Taxonomy" id="444603"/>
    <lineage>
        <taxon>Eukaryota</taxon>
        <taxon>Metazoa</taxon>
        <taxon>Ecdysozoa</taxon>
        <taxon>Arthropoda</taxon>
        <taxon>Hexapoda</taxon>
        <taxon>Insecta</taxon>
        <taxon>Pterygota</taxon>
        <taxon>Neoptera</taxon>
        <taxon>Endopterygota</taxon>
        <taxon>Coleoptera</taxon>
        <taxon>Polyphaga</taxon>
        <taxon>Cucujiformia</taxon>
        <taxon>Chrysomeloidea</taxon>
        <taxon>Chrysomelidae</taxon>
        <taxon>Galerucinae</taxon>
        <taxon>Alticini</taxon>
        <taxon>Phyllotreta</taxon>
    </lineage>
</organism>
<evidence type="ECO:0000313" key="19">
    <source>
        <dbReference type="EMBL" id="CAG9858327.1"/>
    </source>
</evidence>
<dbReference type="Gene3D" id="3.40.47.10">
    <property type="match status" value="1"/>
</dbReference>
<dbReference type="GO" id="GO:0006633">
    <property type="term" value="P:fatty acid biosynthetic process"/>
    <property type="evidence" value="ECO:0007669"/>
    <property type="project" value="UniProtKB-KW"/>
</dbReference>
<keyword evidence="6" id="KW-0808">Transferase</keyword>
<sequence length="2000" mass="222279">MQSDVEIVISGVSGRFPYCKDFEEFRDVLLDGIELPREEDTRHPRGIWGLPTRVATMNDVDKFDASFFNMHPKLAECTDPKQRILLETVFEAIVDSGYNPSELRGSNTGVYLGISSPTHVDSYHKKDTGGYTNLGYPLGMTANRISYNFDLRGPSLSLDTACSSGLYALVVAVNQMKAGLVDNAVVCAANYICHPHESLEFNRLNMLSPVGECKVFSIERDGYARSEAIVVYLLQKRRDCRRLYATILGAKYNSDGFKKEGVTFPSSEAQFGLMREVYIEADVDPNEVVFVEAHGTGTKVGDIQECEALTRLFCSKREAPLPIGAVKSNMGHSEISSGLCSLAKVVIAMETGVIPANIHLDKLDLTLPGICDNKLQVVGKNMKLEKGPIGMNCFGFGGANTHVILTSNAKEKTNNYKRPNYRLVQASGRTEEGLKRVFASIQSNRVDQEFLALIDEIHKTNIAGYKYRGYTVLGEGPVAHTTKYAGKRPVWFVYGGLGAQWNGMGRDLLNIEVFQKSIKRCAAALKTYEIDLLQILTSDDPTIFDDITNCICAIVALEIAFTDLLQSLGVVADGVVGHSIGEIGERKISDPVVLFTGCAYADGSVTAEQAILLAYTMGHVSKTTEMVRGQMACINLPQEKLLAVLPEDVYIACRNSKTNCTICGPSDEVMKLVNQLHSRGVHAKLINSCGVAYHTKYVTEAGKRLLGFCGDILNAPKPRSSKWVSSSVQSKETPQWAKLSCPEYFQNIMCNCVVFDQAYQQVPKDAIIVDMAPHGLLQNVLEKQQIHVALVDKMSENNERFFLNAIGKIYISGGQPNLRSLYPEVSFPVSRGTKMISPLIDWDHRKSWCCASFKNRDSFGREVTINLKDKKYSYLEGHIVDGKVQMPFAGYLELVWRMVADFNLKNIEEYPVVFKNVELKQPACLHCDKEVSFLVNVMSQSGGFEIFHNGSLACSGIIQSAKKVEFAHTEAQKPANPVMKREDVYKEFHMRQRDYEGSFQGVSEYDVSDFRGTIEWKKNFTSFIDAMFQVALLSDTSRDLVEPSFILKLVIDPLKHLDLVKKIQAIPVSYDGELNVVKSGGVEIEGIECRRVERQGNVQPPPVLESYEFVPYEAPNNLHDSDTSLRIAAAVVTENVKSRDGVKICEIDGQATMQKIKSILDAQSIISADYSSRSAKDTDDSEYDLIIADGNVDLKKIVPKLKETGFMLLTGDHKTDKTNLEVIYDGADGKIRLLRRRFELPKNYDIIHINSQNSDWIEDLKRIIHHPKSGTIYLLNDNQDISIIPGLTKCLQLEAKTKLNIKAICLDHKSPKFSTSCKFYKDQLEKNLTINVYKNNNWGTYVHLPLKEMESKHSENAAVQITTPGDLSTLVWIERPFKGLRTNNTDDLVYVHYSALNSTHVSLASGRLTGETKAALGMEFSGITVHGKRIMGLTSSESLALQTNYNRQLAWEVPKDWSLRDAATVPYAYSTCYYGLIIKGQLQPGESILIHAAAGGVGIAAINIAQSMGCRIFITVGSKEKRDFLKNLFPQLNDNCIGNSRDTSFEAMIKLWTKGRGVDMVVNSLKGPLFEASMRCLAENGRFVELGQMDRSTIPSKMFLRNIGFQGVQIDQVLRRDGDIKKEIHNLLSEGIAKNVVKPLPNEVYDANEIETAFRLAASGKHKGKILIELRKENSTTSKSLKHSIKARPKLLFDAGKTYVVVEDSDTLGLELTDWLLRNGAKKVVLNSKSTVNKGYQCYCFRKWSEYKNCVVKIDNNDTTTMKGAESLIKSANQLGPVGGIFNVSSMTRNISLSNQTKAGFEEEVTRRLASGSNLDAASRKLCKDIDYFVVFSSIASGRGAAGHSNSGMANSALEQICEKRRTDNLPALAVQFGPIDGERNVILDNEKPQTIESCWRVLETFMNQDSHVIVASTVFQDAASRRQRLLKDTPLEAVTRIIGVDDLDLVDTTITLAEIGVDDLLLAKIQSELLAEFSIDLKFDDLLNLTLDSFKVMENQKAI</sequence>
<evidence type="ECO:0000256" key="12">
    <source>
        <dbReference type="ARBA" id="ARBA00023098"/>
    </source>
</evidence>
<gene>
    <name evidence="19" type="ORF">PHYEVI_LOCUS4717</name>
</gene>
<evidence type="ECO:0000256" key="5">
    <source>
        <dbReference type="ARBA" id="ARBA00022553"/>
    </source>
</evidence>
<dbReference type="Gene3D" id="3.90.180.10">
    <property type="entry name" value="Medium-chain alcohol dehydrogenases, catalytic domain"/>
    <property type="match status" value="1"/>
</dbReference>
<comment type="catalytic activity">
    <reaction evidence="15">
        <text>acetyl-CoA + n malonyl-CoA + 2n NADPH + 2n H(+) = a long-chain fatty acid + (n+1) CoA + n CO2 + 2n NADP(+).</text>
        <dbReference type="EC" id="2.3.1.85"/>
    </reaction>
</comment>
<keyword evidence="13" id="KW-0275">Fatty acid biosynthesis</keyword>
<accession>A0A9N9THP0</accession>
<dbReference type="Pfam" id="PF16197">
    <property type="entry name" value="KAsynt_C_assoc"/>
    <property type="match status" value="1"/>
</dbReference>
<dbReference type="InterPro" id="IPR042104">
    <property type="entry name" value="PKS_dehydratase_sf"/>
</dbReference>
<dbReference type="InterPro" id="IPR036291">
    <property type="entry name" value="NAD(P)-bd_dom_sf"/>
</dbReference>
<dbReference type="OrthoDB" id="329835at2759"/>
<evidence type="ECO:0000256" key="3">
    <source>
        <dbReference type="ARBA" id="ARBA00022450"/>
    </source>
</evidence>
<evidence type="ECO:0000256" key="9">
    <source>
        <dbReference type="ARBA" id="ARBA00022857"/>
    </source>
</evidence>
<dbReference type="GO" id="GO:0016787">
    <property type="term" value="F:hydrolase activity"/>
    <property type="evidence" value="ECO:0007669"/>
    <property type="project" value="UniProtKB-KW"/>
</dbReference>
<dbReference type="GO" id="GO:0016491">
    <property type="term" value="F:oxidoreductase activity"/>
    <property type="evidence" value="ECO:0007669"/>
    <property type="project" value="UniProtKB-KW"/>
</dbReference>
<dbReference type="SUPFAM" id="SSF51735">
    <property type="entry name" value="NAD(P)-binding Rossmann-fold domains"/>
    <property type="match status" value="2"/>
</dbReference>
<feature type="active site" description="Proton donor; for dehydratase activity" evidence="16">
    <location>
        <position position="1025"/>
    </location>
</feature>
<dbReference type="GO" id="GO:0004312">
    <property type="term" value="F:fatty acid synthase activity"/>
    <property type="evidence" value="ECO:0007669"/>
    <property type="project" value="UniProtKB-EC"/>
</dbReference>
<keyword evidence="20" id="KW-1185">Reference proteome</keyword>
<dbReference type="PROSITE" id="PS00606">
    <property type="entry name" value="KS3_1"/>
    <property type="match status" value="1"/>
</dbReference>
<dbReference type="SUPFAM" id="SSF50129">
    <property type="entry name" value="GroES-like"/>
    <property type="match status" value="1"/>
</dbReference>
<evidence type="ECO:0000256" key="13">
    <source>
        <dbReference type="ARBA" id="ARBA00023160"/>
    </source>
</evidence>
<keyword evidence="5" id="KW-0597">Phosphoprotein</keyword>
<dbReference type="CDD" id="cd00833">
    <property type="entry name" value="PKS"/>
    <property type="match status" value="1"/>
</dbReference>
<keyword evidence="4" id="KW-0444">Lipid biosynthesis</keyword>
<dbReference type="SMART" id="SM00827">
    <property type="entry name" value="PKS_AT"/>
    <property type="match status" value="1"/>
</dbReference>
<evidence type="ECO:0000256" key="10">
    <source>
        <dbReference type="ARBA" id="ARBA00023002"/>
    </source>
</evidence>
<feature type="domain" description="PKS/mFAS DH" evidence="18">
    <location>
        <begin position="844"/>
        <end position="1118"/>
    </location>
</feature>
<dbReference type="SUPFAM" id="SSF52151">
    <property type="entry name" value="FabD/lysophospholipase-like"/>
    <property type="match status" value="1"/>
</dbReference>
<dbReference type="EMBL" id="OU900095">
    <property type="protein sequence ID" value="CAG9858327.1"/>
    <property type="molecule type" value="Genomic_DNA"/>
</dbReference>
<dbReference type="Gene3D" id="3.10.129.110">
    <property type="entry name" value="Polyketide synthase dehydratase"/>
    <property type="match status" value="1"/>
</dbReference>
<dbReference type="PROSITE" id="PS52019">
    <property type="entry name" value="PKS_MFAS_DH"/>
    <property type="match status" value="1"/>
</dbReference>
<keyword evidence="7" id="KW-0378">Hydrolase</keyword>
<dbReference type="InterPro" id="IPR049900">
    <property type="entry name" value="PKS_mFAS_DH"/>
</dbReference>
<evidence type="ECO:0000313" key="20">
    <source>
        <dbReference type="Proteomes" id="UP001153712"/>
    </source>
</evidence>
<protein>
    <recommendedName>
        <fullName evidence="2">Fatty acid synthase</fullName>
        <ecNumber evidence="1">2.3.1.85</ecNumber>
    </recommendedName>
</protein>
<keyword evidence="14" id="KW-0511">Multifunctional enzyme</keyword>
<dbReference type="SMART" id="SM00822">
    <property type="entry name" value="PKS_KR"/>
    <property type="match status" value="1"/>
</dbReference>
<dbReference type="SMART" id="SM00829">
    <property type="entry name" value="PKS_ER"/>
    <property type="match status" value="1"/>
</dbReference>
<dbReference type="EC" id="2.3.1.85" evidence="1"/>
<dbReference type="InterPro" id="IPR036736">
    <property type="entry name" value="ACP-like_sf"/>
</dbReference>
<keyword evidence="9" id="KW-0521">NADP</keyword>
<proteinExistence type="predicted"/>
<dbReference type="Pfam" id="PF00698">
    <property type="entry name" value="Acyl_transf_1"/>
    <property type="match status" value="1"/>
</dbReference>
<dbReference type="SUPFAM" id="SSF53901">
    <property type="entry name" value="Thiolase-like"/>
    <property type="match status" value="1"/>
</dbReference>
<dbReference type="Pfam" id="PF02801">
    <property type="entry name" value="Ketoacyl-synt_C"/>
    <property type="match status" value="1"/>
</dbReference>
<dbReference type="InterPro" id="IPR011032">
    <property type="entry name" value="GroES-like_sf"/>
</dbReference>
<evidence type="ECO:0000256" key="7">
    <source>
        <dbReference type="ARBA" id="ARBA00022801"/>
    </source>
</evidence>
<evidence type="ECO:0000256" key="4">
    <source>
        <dbReference type="ARBA" id="ARBA00022516"/>
    </source>
</evidence>
<feature type="active site" description="Proton acceptor; for dehydratase activity" evidence="16">
    <location>
        <position position="878"/>
    </location>
</feature>
<name>A0A9N9THP0_PHYSR</name>
<dbReference type="InterPro" id="IPR016035">
    <property type="entry name" value="Acyl_Trfase/lysoPLipase"/>
</dbReference>
<evidence type="ECO:0000259" key="17">
    <source>
        <dbReference type="PROSITE" id="PS52004"/>
    </source>
</evidence>
<dbReference type="InterPro" id="IPR057326">
    <property type="entry name" value="KR_dom"/>
</dbReference>
<reference evidence="19" key="1">
    <citation type="submission" date="2022-01" db="EMBL/GenBank/DDBJ databases">
        <authorList>
            <person name="King R."/>
        </authorList>
    </citation>
    <scope>NUCLEOTIDE SEQUENCE</scope>
</reference>
<keyword evidence="8" id="KW-0276">Fatty acid metabolism</keyword>
<evidence type="ECO:0000256" key="8">
    <source>
        <dbReference type="ARBA" id="ARBA00022832"/>
    </source>
</evidence>
<dbReference type="InterPro" id="IPR001227">
    <property type="entry name" value="Ac_transferase_dom_sf"/>
</dbReference>
<dbReference type="InterPro" id="IPR020843">
    <property type="entry name" value="ER"/>
</dbReference>
<dbReference type="PANTHER" id="PTHR43775">
    <property type="entry name" value="FATTY ACID SYNTHASE"/>
    <property type="match status" value="1"/>
</dbReference>
<keyword evidence="12" id="KW-0443">Lipid metabolism</keyword>
<dbReference type="PANTHER" id="PTHR43775:SF7">
    <property type="entry name" value="FATTY ACID SYNTHASE"/>
    <property type="match status" value="1"/>
</dbReference>
<dbReference type="InterPro" id="IPR016036">
    <property type="entry name" value="Malonyl_transacylase_ACP-bd"/>
</dbReference>
<dbReference type="Pfam" id="PF21149">
    <property type="entry name" value="FAS_pseudo-KR"/>
    <property type="match status" value="1"/>
</dbReference>
<feature type="region of interest" description="N-terminal hotdog fold" evidence="16">
    <location>
        <begin position="844"/>
        <end position="965"/>
    </location>
</feature>
<dbReference type="InterPro" id="IPR032821">
    <property type="entry name" value="PKS_assoc"/>
</dbReference>
<evidence type="ECO:0000256" key="14">
    <source>
        <dbReference type="ARBA" id="ARBA00023268"/>
    </source>
</evidence>
<keyword evidence="10" id="KW-0560">Oxidoreductase</keyword>
<dbReference type="InterPro" id="IPR014031">
    <property type="entry name" value="Ketoacyl_synth_C"/>
</dbReference>
<dbReference type="SMART" id="SM00825">
    <property type="entry name" value="PKS_KS"/>
    <property type="match status" value="1"/>
</dbReference>
<dbReference type="SUPFAM" id="SSF55048">
    <property type="entry name" value="Probable ACP-binding domain of malonyl-CoA ACP transacylase"/>
    <property type="match status" value="1"/>
</dbReference>
<evidence type="ECO:0000256" key="15">
    <source>
        <dbReference type="ARBA" id="ARBA00044883"/>
    </source>
</evidence>
<dbReference type="InterPro" id="IPR050091">
    <property type="entry name" value="PKS_NRPS_Biosynth_Enz"/>
</dbReference>
<dbReference type="InterPro" id="IPR016039">
    <property type="entry name" value="Thiolase-like"/>
</dbReference>
<dbReference type="InterPro" id="IPR014043">
    <property type="entry name" value="Acyl_transferase_dom"/>
</dbReference>
<dbReference type="Pfam" id="PF08659">
    <property type="entry name" value="KR"/>
    <property type="match status" value="1"/>
</dbReference>
<feature type="region of interest" description="C-terminal hotdog fold" evidence="16">
    <location>
        <begin position="976"/>
        <end position="1118"/>
    </location>
</feature>
<dbReference type="Pfam" id="PF13602">
    <property type="entry name" value="ADH_zinc_N_2"/>
    <property type="match status" value="1"/>
</dbReference>
<dbReference type="InterPro" id="IPR018201">
    <property type="entry name" value="Ketoacyl_synth_AS"/>
</dbReference>
<keyword evidence="11" id="KW-0520">NAD</keyword>
<evidence type="ECO:0000256" key="2">
    <source>
        <dbReference type="ARBA" id="ARBA00018769"/>
    </source>
</evidence>